<dbReference type="AlphaFoldDB" id="A0A3M7PGH3"/>
<keyword evidence="2" id="KW-1185">Reference proteome</keyword>
<evidence type="ECO:0000313" key="2">
    <source>
        <dbReference type="Proteomes" id="UP000276133"/>
    </source>
</evidence>
<comment type="caution">
    <text evidence="1">The sequence shown here is derived from an EMBL/GenBank/DDBJ whole genome shotgun (WGS) entry which is preliminary data.</text>
</comment>
<sequence length="79" mass="9205">MVSICVQKANLISLLPVPLAFFLEIAFVSRDFNNKLIINSSLRHFFQWILDHKICLLDESFVINEKNDEIFGILNMLNH</sequence>
<gene>
    <name evidence="1" type="ORF">BpHYR1_050829</name>
</gene>
<name>A0A3M7PGH3_BRAPC</name>
<reference evidence="1 2" key="1">
    <citation type="journal article" date="2018" name="Sci. Rep.">
        <title>Genomic signatures of local adaptation to the degree of environmental predictability in rotifers.</title>
        <authorList>
            <person name="Franch-Gras L."/>
            <person name="Hahn C."/>
            <person name="Garcia-Roger E.M."/>
            <person name="Carmona M.J."/>
            <person name="Serra M."/>
            <person name="Gomez A."/>
        </authorList>
    </citation>
    <scope>NUCLEOTIDE SEQUENCE [LARGE SCALE GENOMIC DNA]</scope>
    <source>
        <strain evidence="1">HYR1</strain>
    </source>
</reference>
<organism evidence="1 2">
    <name type="scientific">Brachionus plicatilis</name>
    <name type="common">Marine rotifer</name>
    <name type="synonym">Brachionus muelleri</name>
    <dbReference type="NCBI Taxonomy" id="10195"/>
    <lineage>
        <taxon>Eukaryota</taxon>
        <taxon>Metazoa</taxon>
        <taxon>Spiralia</taxon>
        <taxon>Gnathifera</taxon>
        <taxon>Rotifera</taxon>
        <taxon>Eurotatoria</taxon>
        <taxon>Monogononta</taxon>
        <taxon>Pseudotrocha</taxon>
        <taxon>Ploima</taxon>
        <taxon>Brachionidae</taxon>
        <taxon>Brachionus</taxon>
    </lineage>
</organism>
<evidence type="ECO:0000313" key="1">
    <source>
        <dbReference type="EMBL" id="RMZ98201.1"/>
    </source>
</evidence>
<protein>
    <submittedName>
        <fullName evidence="1">Uncharacterized protein</fullName>
    </submittedName>
</protein>
<accession>A0A3M7PGH3</accession>
<dbReference type="Proteomes" id="UP000276133">
    <property type="component" value="Unassembled WGS sequence"/>
</dbReference>
<dbReference type="EMBL" id="REGN01010916">
    <property type="protein sequence ID" value="RMZ98201.1"/>
    <property type="molecule type" value="Genomic_DNA"/>
</dbReference>
<proteinExistence type="predicted"/>